<proteinExistence type="predicted"/>
<keyword evidence="1" id="KW-0812">Transmembrane</keyword>
<gene>
    <name evidence="2" type="ORF">RFI_09167</name>
</gene>
<reference evidence="2 3" key="1">
    <citation type="journal article" date="2013" name="Curr. Biol.">
        <title>The Genome of the Foraminiferan Reticulomyxa filosa.</title>
        <authorList>
            <person name="Glockner G."/>
            <person name="Hulsmann N."/>
            <person name="Schleicher M."/>
            <person name="Noegel A.A."/>
            <person name="Eichinger L."/>
            <person name="Gallinger C."/>
            <person name="Pawlowski J."/>
            <person name="Sierra R."/>
            <person name="Euteneuer U."/>
            <person name="Pillet L."/>
            <person name="Moustafa A."/>
            <person name="Platzer M."/>
            <person name="Groth M."/>
            <person name="Szafranski K."/>
            <person name="Schliwa M."/>
        </authorList>
    </citation>
    <scope>NUCLEOTIDE SEQUENCE [LARGE SCALE GENOMIC DNA]</scope>
</reference>
<feature type="non-terminal residue" evidence="2">
    <location>
        <position position="1"/>
    </location>
</feature>
<name>X6NQJ6_RETFI</name>
<accession>X6NQJ6</accession>
<sequence length="150" mass="17043">TSDKEDESSSARRDDALKKGQDLKKYMQAENVRKYINLFFLLRIESCEHNFFIWDVDLFIELVEVGVTDESGIASLGQNDFDEAHNNSVSYNANLEKLLTKFEKIWRTATGIKVTNIKPGSKAVIFVFVFYEVAYCQLLASSFPLVPTGT</sequence>
<dbReference type="AlphaFoldDB" id="X6NQJ6"/>
<keyword evidence="1" id="KW-0472">Membrane</keyword>
<evidence type="ECO:0000313" key="2">
    <source>
        <dbReference type="EMBL" id="ETO27964.1"/>
    </source>
</evidence>
<feature type="transmembrane region" description="Helical" evidence="1">
    <location>
        <begin position="123"/>
        <end position="146"/>
    </location>
</feature>
<keyword evidence="3" id="KW-1185">Reference proteome</keyword>
<organism evidence="2 3">
    <name type="scientific">Reticulomyxa filosa</name>
    <dbReference type="NCBI Taxonomy" id="46433"/>
    <lineage>
        <taxon>Eukaryota</taxon>
        <taxon>Sar</taxon>
        <taxon>Rhizaria</taxon>
        <taxon>Retaria</taxon>
        <taxon>Foraminifera</taxon>
        <taxon>Monothalamids</taxon>
        <taxon>Reticulomyxidae</taxon>
        <taxon>Reticulomyxa</taxon>
    </lineage>
</organism>
<evidence type="ECO:0000256" key="1">
    <source>
        <dbReference type="SAM" id="Phobius"/>
    </source>
</evidence>
<protein>
    <submittedName>
        <fullName evidence="2">Uncharacterized protein</fullName>
    </submittedName>
</protein>
<comment type="caution">
    <text evidence="2">The sequence shown here is derived from an EMBL/GenBank/DDBJ whole genome shotgun (WGS) entry which is preliminary data.</text>
</comment>
<keyword evidence="1" id="KW-1133">Transmembrane helix</keyword>
<evidence type="ECO:0000313" key="3">
    <source>
        <dbReference type="Proteomes" id="UP000023152"/>
    </source>
</evidence>
<dbReference type="EMBL" id="ASPP01006945">
    <property type="protein sequence ID" value="ETO27964.1"/>
    <property type="molecule type" value="Genomic_DNA"/>
</dbReference>
<dbReference type="Proteomes" id="UP000023152">
    <property type="component" value="Unassembled WGS sequence"/>
</dbReference>